<dbReference type="InterPro" id="IPR003439">
    <property type="entry name" value="ABC_transporter-like_ATP-bd"/>
</dbReference>
<evidence type="ECO:0000256" key="2">
    <source>
        <dbReference type="ARBA" id="ARBA00022741"/>
    </source>
</evidence>
<keyword evidence="3 6" id="KW-0067">ATP-binding</keyword>
<proteinExistence type="predicted"/>
<dbReference type="InterPro" id="IPR027417">
    <property type="entry name" value="P-loop_NTPase"/>
</dbReference>
<organism evidence="6 7">
    <name type="scientific">Haloplasma contractile SSD-17B</name>
    <dbReference type="NCBI Taxonomy" id="1033810"/>
    <lineage>
        <taxon>Bacteria</taxon>
        <taxon>Bacillati</taxon>
        <taxon>Mycoplasmatota</taxon>
        <taxon>Mollicutes</taxon>
        <taxon>Haloplasmatales</taxon>
        <taxon>Haloplasmataceae</taxon>
        <taxon>Haloplasma</taxon>
    </lineage>
</organism>
<evidence type="ECO:0000256" key="3">
    <source>
        <dbReference type="ARBA" id="ARBA00022840"/>
    </source>
</evidence>
<dbReference type="RefSeq" id="WP_008827412.1">
    <property type="nucleotide sequence ID" value="NZ_AFNU02000006.1"/>
</dbReference>
<dbReference type="Gene3D" id="3.40.50.300">
    <property type="entry name" value="P-loop containing nucleotide triphosphate hydrolases"/>
    <property type="match status" value="1"/>
</dbReference>
<keyword evidence="1" id="KW-0813">Transport</keyword>
<dbReference type="InterPro" id="IPR003593">
    <property type="entry name" value="AAA+_ATPase"/>
</dbReference>
<evidence type="ECO:0000256" key="4">
    <source>
        <dbReference type="SAM" id="Phobius"/>
    </source>
</evidence>
<dbReference type="GO" id="GO:0022857">
    <property type="term" value="F:transmembrane transporter activity"/>
    <property type="evidence" value="ECO:0007669"/>
    <property type="project" value="TreeGrafter"/>
</dbReference>
<reference evidence="6 7" key="2">
    <citation type="journal article" date="2013" name="PLoS ONE">
        <title>INDIGO - INtegrated Data Warehouse of MIcrobial GenOmes with Examples from the Red Sea Extremophiles.</title>
        <authorList>
            <person name="Alam I."/>
            <person name="Antunes A."/>
            <person name="Kamau A.A."/>
            <person name="Ba Alawi W."/>
            <person name="Kalkatawi M."/>
            <person name="Stingl U."/>
            <person name="Bajic V.B."/>
        </authorList>
    </citation>
    <scope>NUCLEOTIDE SEQUENCE [LARGE SCALE GENOMIC DNA]</scope>
    <source>
        <strain evidence="6 7">SSD-17B</strain>
    </source>
</reference>
<dbReference type="PROSITE" id="PS00211">
    <property type="entry name" value="ABC_TRANSPORTER_1"/>
    <property type="match status" value="1"/>
</dbReference>
<dbReference type="GO" id="GO:0005524">
    <property type="term" value="F:ATP binding"/>
    <property type="evidence" value="ECO:0007669"/>
    <property type="project" value="UniProtKB-KW"/>
</dbReference>
<dbReference type="eggNOG" id="COG1136">
    <property type="taxonomic scope" value="Bacteria"/>
</dbReference>
<accession>U2EB06</accession>
<evidence type="ECO:0000259" key="5">
    <source>
        <dbReference type="PROSITE" id="PS50893"/>
    </source>
</evidence>
<dbReference type="InterPro" id="IPR017871">
    <property type="entry name" value="ABC_transporter-like_CS"/>
</dbReference>
<dbReference type="SUPFAM" id="SSF52540">
    <property type="entry name" value="P-loop containing nucleoside triphosphate hydrolases"/>
    <property type="match status" value="1"/>
</dbReference>
<dbReference type="InterPro" id="IPR017911">
    <property type="entry name" value="MacB-like_ATP-bd"/>
</dbReference>
<evidence type="ECO:0000313" key="6">
    <source>
        <dbReference type="EMBL" id="ERJ11981.1"/>
    </source>
</evidence>
<dbReference type="PROSITE" id="PS50893">
    <property type="entry name" value="ABC_TRANSPORTER_2"/>
    <property type="match status" value="1"/>
</dbReference>
<dbReference type="SMART" id="SM00382">
    <property type="entry name" value="AAA"/>
    <property type="match status" value="1"/>
</dbReference>
<dbReference type="STRING" id="1033810.HLPCO_001895"/>
<dbReference type="GO" id="GO:0005886">
    <property type="term" value="C:plasma membrane"/>
    <property type="evidence" value="ECO:0007669"/>
    <property type="project" value="TreeGrafter"/>
</dbReference>
<name>U2EB06_9MOLU</name>
<evidence type="ECO:0000313" key="7">
    <source>
        <dbReference type="Proteomes" id="UP000005707"/>
    </source>
</evidence>
<dbReference type="GO" id="GO:0016887">
    <property type="term" value="F:ATP hydrolysis activity"/>
    <property type="evidence" value="ECO:0007669"/>
    <property type="project" value="InterPro"/>
</dbReference>
<feature type="transmembrane region" description="Helical" evidence="4">
    <location>
        <begin position="338"/>
        <end position="359"/>
    </location>
</feature>
<sequence length="1061" mass="122560">MIKTKNLTRVYETINYNVVALSNLNFEFEKGEVVVVLGRSGSGKSTFLNILGGFDHDYSGSYYFDDYEFKSMEDGLVDELRSKKIGFIFQHQVLFNNLTVVENVEMALNVLGVGNNRKKRLNAMKALTLVGLRRHALKKPWQLSGGEKQRVAIARAIVKDPDVIICDEPTAALDSVTSKEILDLLASVCKNKLLIIATHNKSIVKNYGTRLLELKSGYVVRDELIKEDKSNIELDELDKLVDETIYEEEYEDYLSSNVNETKDTSNDSKILTDLNLSGYKNRKEETFIIDENEKGEVLKRRREKVKKDEQFDSFDGFNQSMTNIKRYAMSSLLSQKRIYMFFAFFLVSFMLVMIIGLNLSSRILLKTDNTQEINMQIFEQNKLIKFSETNKTNLLLEGYDYEQPLRLSDDLKDDFTTNTNLDYHSKKENPVIINDSSFLFNYHSELFNEIGQYLDENGYENYYSQYYDLNNVVIGKRNTDVIFNDLQMDYTPYKVENPLIVKKIADQITDVQISYMYIENNTSLIEDKLIGHSVVPKRDDEVLVSFKTLIDYGVVNDSSTNIKKLYKQFNALEEHKKVIELETPLITITEDAEGNLVTTETVQMKQFKIVGLYHASEQIESFFKYPEHNMMFFSKEAASFLNINLANEISNETYDLRLIPLYMELNKSIYNEKSIDTVIDQKQQEILSTYYKGINTKLEELKVPIQTSLKLIKNDIDKGDYLSVNGLVGSSYYVNLSHKDVLNEYMARYLEVLDHNELSDLCNNCVSQDQSLGQIKQSLPSLLTKLNRNSETYQKMVDSMGANKSLITEQTINSIIYDHYYERFNNTYYSIYKHNQVASYNELALTYENALEKSSYYNLSTTARKLINEQTPLTIAEDSDGFNHVIMAMGKLIIDHNMITTVMATVASSALIIVLLYVLAYMVAKLFGNIYQLFFMNRQKEFISLKILGAKFEDIKRIIKLEGNLFVVITYGFVLFLLVLFHVLMYATRHSNSFMMYLYEASTEMFININIFDFVGINIITLLNGLILMKLLFKKQLIDNNIDRKFKSIDSIDSITDWDGE</sequence>
<dbReference type="InParanoid" id="U2EB06"/>
<dbReference type="PANTHER" id="PTHR24220:SF686">
    <property type="entry name" value="BLL7988 PROTEIN"/>
    <property type="match status" value="1"/>
</dbReference>
<dbReference type="InterPro" id="IPR015854">
    <property type="entry name" value="ABC_transpr_LolD-like"/>
</dbReference>
<feature type="domain" description="ABC transporter" evidence="5">
    <location>
        <begin position="2"/>
        <end position="241"/>
    </location>
</feature>
<dbReference type="OrthoDB" id="384179at2"/>
<dbReference type="CDD" id="cd03255">
    <property type="entry name" value="ABC_MJ0796_LolCDE_FtsE"/>
    <property type="match status" value="1"/>
</dbReference>
<dbReference type="Proteomes" id="UP000005707">
    <property type="component" value="Unassembled WGS sequence"/>
</dbReference>
<gene>
    <name evidence="6" type="ORF">HLPCO_001895</name>
</gene>
<keyword evidence="2" id="KW-0547">Nucleotide-binding</keyword>
<reference evidence="6 7" key="1">
    <citation type="journal article" date="2011" name="J. Bacteriol.">
        <title>Genome sequence of Haloplasma contractile, an unusual contractile bacterium from a deep-sea anoxic brine lake.</title>
        <authorList>
            <person name="Antunes A."/>
            <person name="Alam I."/>
            <person name="El Dorry H."/>
            <person name="Siam R."/>
            <person name="Robertson A."/>
            <person name="Bajic V.B."/>
            <person name="Stingl U."/>
        </authorList>
    </citation>
    <scope>NUCLEOTIDE SEQUENCE [LARGE SCALE GENOMIC DNA]</scope>
    <source>
        <strain evidence="6 7">SSD-17B</strain>
    </source>
</reference>
<dbReference type="PANTHER" id="PTHR24220">
    <property type="entry name" value="IMPORT ATP-BINDING PROTEIN"/>
    <property type="match status" value="1"/>
</dbReference>
<feature type="transmembrane region" description="Helical" evidence="4">
    <location>
        <begin position="965"/>
        <end position="985"/>
    </location>
</feature>
<dbReference type="Pfam" id="PF00005">
    <property type="entry name" value="ABC_tran"/>
    <property type="match status" value="1"/>
</dbReference>
<dbReference type="AlphaFoldDB" id="U2EB06"/>
<protein>
    <submittedName>
        <fullName evidence="6">ABC transporter ATP-binding protein</fullName>
    </submittedName>
</protein>
<evidence type="ECO:0000256" key="1">
    <source>
        <dbReference type="ARBA" id="ARBA00022448"/>
    </source>
</evidence>
<feature type="transmembrane region" description="Helical" evidence="4">
    <location>
        <begin position="902"/>
        <end position="924"/>
    </location>
</feature>
<keyword evidence="4" id="KW-1133">Transmembrane helix</keyword>
<dbReference type="EMBL" id="AFNU02000006">
    <property type="protein sequence ID" value="ERJ11981.1"/>
    <property type="molecule type" value="Genomic_DNA"/>
</dbReference>
<keyword evidence="7" id="KW-1185">Reference proteome</keyword>
<keyword evidence="4" id="KW-0812">Transmembrane</keyword>
<feature type="transmembrane region" description="Helical" evidence="4">
    <location>
        <begin position="1005"/>
        <end position="1028"/>
    </location>
</feature>
<comment type="caution">
    <text evidence="6">The sequence shown here is derived from an EMBL/GenBank/DDBJ whole genome shotgun (WGS) entry which is preliminary data.</text>
</comment>
<keyword evidence="4" id="KW-0472">Membrane</keyword>